<proteinExistence type="predicted"/>
<dbReference type="Gene3D" id="3.40.50.1240">
    <property type="entry name" value="Phosphoglycerate mutase-like"/>
    <property type="match status" value="1"/>
</dbReference>
<gene>
    <name evidence="1" type="ORF">CPEL01642_LOCUS4861</name>
</gene>
<name>A0A7S0PZY2_9EUKA</name>
<dbReference type="AlphaFoldDB" id="A0A7S0PZY2"/>
<dbReference type="InterPro" id="IPR029033">
    <property type="entry name" value="His_PPase_superfam"/>
</dbReference>
<sequence>MGGGASKAKGRPASAMPTNAASQAAKLGSILSTAGVQKVILIRHAQAKPRDANAAAVEAGTVLKADTPFANAWTVGDLIRPLTADGEAQAVAAAAAYLDALELKAIICSEATRAIVTGEIMTHGKFFKGATGYLTLHTLHPSRSGTPDCEKMFDKLGYGTLATYYADTSVPACEGKGKAIFRHYVNKVTSELHQLVSAGMASFATGGDTVAVFGHAVFLNAVAVAVAEAFSIDQADEQVALMELGEAQGILCDASAKTITLCKA</sequence>
<dbReference type="SUPFAM" id="SSF53254">
    <property type="entry name" value="Phosphoglycerate mutase-like"/>
    <property type="match status" value="1"/>
</dbReference>
<evidence type="ECO:0008006" key="2">
    <source>
        <dbReference type="Google" id="ProtNLM"/>
    </source>
</evidence>
<reference evidence="1" key="1">
    <citation type="submission" date="2021-01" db="EMBL/GenBank/DDBJ databases">
        <authorList>
            <person name="Corre E."/>
            <person name="Pelletier E."/>
            <person name="Niang G."/>
            <person name="Scheremetjew M."/>
            <person name="Finn R."/>
            <person name="Kale V."/>
            <person name="Holt S."/>
            <person name="Cochrane G."/>
            <person name="Meng A."/>
            <person name="Brown T."/>
            <person name="Cohen L."/>
        </authorList>
    </citation>
    <scope>NUCLEOTIDE SEQUENCE</scope>
    <source>
        <strain evidence="1">PLY182g</strain>
    </source>
</reference>
<organism evidence="1">
    <name type="scientific">Coccolithus braarudii</name>
    <dbReference type="NCBI Taxonomy" id="221442"/>
    <lineage>
        <taxon>Eukaryota</taxon>
        <taxon>Haptista</taxon>
        <taxon>Haptophyta</taxon>
        <taxon>Prymnesiophyceae</taxon>
        <taxon>Coccolithales</taxon>
        <taxon>Coccolithaceae</taxon>
        <taxon>Coccolithus</taxon>
    </lineage>
</organism>
<protein>
    <recommendedName>
        <fullName evidence="2">Phosphoglycerate mutase (2,3-diphosphoglycerate-dependent)</fullName>
    </recommendedName>
</protein>
<accession>A0A7S0PZY2</accession>
<dbReference type="EMBL" id="HBEY01010050">
    <property type="protein sequence ID" value="CAD8601530.1"/>
    <property type="molecule type" value="Transcribed_RNA"/>
</dbReference>
<evidence type="ECO:0000313" key="1">
    <source>
        <dbReference type="EMBL" id="CAD8601530.1"/>
    </source>
</evidence>